<comment type="caution">
    <text evidence="2">The sequence shown here is derived from an EMBL/GenBank/DDBJ whole genome shotgun (WGS) entry which is preliminary data.</text>
</comment>
<gene>
    <name evidence="2" type="ORF">DCW38_01760</name>
</gene>
<reference evidence="2 3" key="1">
    <citation type="journal article" date="2018" name="Nat. Biotechnol.">
        <title>A standardized bacterial taxonomy based on genome phylogeny substantially revises the tree of life.</title>
        <authorList>
            <person name="Parks D.H."/>
            <person name="Chuvochina M."/>
            <person name="Waite D.W."/>
            <person name="Rinke C."/>
            <person name="Skarshewski A."/>
            <person name="Chaumeil P.A."/>
            <person name="Hugenholtz P."/>
        </authorList>
    </citation>
    <scope>NUCLEOTIDE SEQUENCE [LARGE SCALE GENOMIC DNA]</scope>
    <source>
        <strain evidence="2">UBA9956</strain>
    </source>
</reference>
<keyword evidence="1" id="KW-1133">Transmembrane helix</keyword>
<keyword evidence="1" id="KW-0472">Membrane</keyword>
<protein>
    <submittedName>
        <fullName evidence="2">Uncharacterized protein</fullName>
    </submittedName>
</protein>
<dbReference type="EMBL" id="DMZY01000055">
    <property type="protein sequence ID" value="HAV91892.1"/>
    <property type="molecule type" value="Genomic_DNA"/>
</dbReference>
<keyword evidence="1" id="KW-0812">Transmembrane</keyword>
<feature type="transmembrane region" description="Helical" evidence="1">
    <location>
        <begin position="6"/>
        <end position="26"/>
    </location>
</feature>
<proteinExistence type="predicted"/>
<dbReference type="Proteomes" id="UP000264062">
    <property type="component" value="Unassembled WGS sequence"/>
</dbReference>
<sequence>MGQNKGKFYQAFFIFMLIVTVMILFIKPPKQFKNRNIDAQTKNIVTILNLKDRIDDYYKNHRQYPKNLDSFKRFYDIDLYEIVEYTPMWDDYALKTKFSVENEKLILTKDKILKEKDEEQNLGGD</sequence>
<organism evidence="2 3">
    <name type="scientific">candidate division WOR-3 bacterium</name>
    <dbReference type="NCBI Taxonomy" id="2052148"/>
    <lineage>
        <taxon>Bacteria</taxon>
        <taxon>Bacteria division WOR-3</taxon>
    </lineage>
</organism>
<evidence type="ECO:0000313" key="2">
    <source>
        <dbReference type="EMBL" id="HAV91892.1"/>
    </source>
</evidence>
<dbReference type="AlphaFoldDB" id="A0A350H8M6"/>
<evidence type="ECO:0000313" key="3">
    <source>
        <dbReference type="Proteomes" id="UP000264062"/>
    </source>
</evidence>
<accession>A0A350H8M6</accession>
<name>A0A350H8M6_UNCW3</name>
<evidence type="ECO:0000256" key="1">
    <source>
        <dbReference type="SAM" id="Phobius"/>
    </source>
</evidence>